<feature type="transmembrane region" description="Helical" evidence="4">
    <location>
        <begin position="78"/>
        <end position="99"/>
    </location>
</feature>
<feature type="transmembrane region" description="Helical" evidence="4">
    <location>
        <begin position="185"/>
        <end position="203"/>
    </location>
</feature>
<dbReference type="CDD" id="cd06174">
    <property type="entry name" value="MFS"/>
    <property type="match status" value="1"/>
</dbReference>
<dbReference type="InterPro" id="IPR036259">
    <property type="entry name" value="MFS_trans_sf"/>
</dbReference>
<evidence type="ECO:0000256" key="1">
    <source>
        <dbReference type="ARBA" id="ARBA00022692"/>
    </source>
</evidence>
<name>A0A3L7E249_9GAMM</name>
<feature type="transmembrane region" description="Helical" evidence="4">
    <location>
        <begin position="12"/>
        <end position="34"/>
    </location>
</feature>
<reference evidence="6 7" key="1">
    <citation type="submission" date="2018-07" db="EMBL/GenBank/DDBJ databases">
        <title>Halioglobus sp. genome submission.</title>
        <authorList>
            <person name="Ye M.-Q."/>
            <person name="Du Z.-J."/>
        </authorList>
    </citation>
    <scope>NUCLEOTIDE SEQUENCE [LARGE SCALE GENOMIC DNA]</scope>
    <source>
        <strain evidence="6 7">U0301</strain>
    </source>
</reference>
<dbReference type="Proteomes" id="UP000265509">
    <property type="component" value="Unassembled WGS sequence"/>
</dbReference>
<gene>
    <name evidence="6" type="ORF">DWB85_03635</name>
</gene>
<evidence type="ECO:0000313" key="6">
    <source>
        <dbReference type="EMBL" id="RLQ23079.1"/>
    </source>
</evidence>
<comment type="caution">
    <text evidence="6">The sequence shown here is derived from an EMBL/GenBank/DDBJ whole genome shotgun (WGS) entry which is preliminary data.</text>
</comment>
<keyword evidence="2 4" id="KW-1133">Transmembrane helix</keyword>
<evidence type="ECO:0000313" key="7">
    <source>
        <dbReference type="Proteomes" id="UP000265509"/>
    </source>
</evidence>
<evidence type="ECO:0000256" key="2">
    <source>
        <dbReference type="ARBA" id="ARBA00022989"/>
    </source>
</evidence>
<dbReference type="RefSeq" id="WP_117952847.1">
    <property type="nucleotide sequence ID" value="NZ_QRAN01000003.1"/>
</dbReference>
<dbReference type="AlphaFoldDB" id="A0A3L7E249"/>
<keyword evidence="1 4" id="KW-0812">Transmembrane</keyword>
<dbReference type="OrthoDB" id="9773404at2"/>
<dbReference type="SUPFAM" id="SSF103473">
    <property type="entry name" value="MFS general substrate transporter"/>
    <property type="match status" value="1"/>
</dbReference>
<sequence length="431" mass="45830">MTTTTERHKPLALVALIIAGEAVFSLPFHIVRFFRPTFLDVFQVSNLEIGQAQGTYGVIAMACYFLGGPLADRFDARHLLLASLLATAAGGLVLAQIPGPGSLQLLYGFWGCSTILLFWSALIKATRVWGGQTEQGRAFGLLEAGRGAFAALLASTAAFGLGVLLPDDPAALDPAHQRAALQGIIYLYTGATAIAAVLVWLWVPTTRGSGPMAITATPASGRIRAVLGNRMIWPQVVIVVSAYVSYKGVDNYVLYAVQGYGLSEAEGAGIAASSAWLRPLSAIAAGFLADRIRPSRVVLGSFGILLAGYALFAVLVPGPDLYWVLVANIVFTSVAVYALRAIYFALLAESRMLLGITGTAIGIISVIGFTPDIFFAPAMGWALENHDPVTGHQFVFSGLLALACLGFASSLFFIYGLRERGQDCRHRRSQV</sequence>
<dbReference type="InterPro" id="IPR020846">
    <property type="entry name" value="MFS_dom"/>
</dbReference>
<feature type="transmembrane region" description="Helical" evidence="4">
    <location>
        <begin position="322"/>
        <end position="346"/>
    </location>
</feature>
<keyword evidence="7" id="KW-1185">Reference proteome</keyword>
<dbReference type="GO" id="GO:0022857">
    <property type="term" value="F:transmembrane transporter activity"/>
    <property type="evidence" value="ECO:0007669"/>
    <property type="project" value="InterPro"/>
</dbReference>
<feature type="transmembrane region" description="Helical" evidence="4">
    <location>
        <begin position="297"/>
        <end position="316"/>
    </location>
</feature>
<feature type="transmembrane region" description="Helical" evidence="4">
    <location>
        <begin position="353"/>
        <end position="374"/>
    </location>
</feature>
<evidence type="ECO:0000259" key="5">
    <source>
        <dbReference type="PROSITE" id="PS50850"/>
    </source>
</evidence>
<dbReference type="InterPro" id="IPR011701">
    <property type="entry name" value="MFS"/>
</dbReference>
<dbReference type="Pfam" id="PF07690">
    <property type="entry name" value="MFS_1"/>
    <property type="match status" value="1"/>
</dbReference>
<proteinExistence type="predicted"/>
<accession>A0A3L7E249</accession>
<organism evidence="6 7">
    <name type="scientific">Seongchinamella sediminis</name>
    <dbReference type="NCBI Taxonomy" id="2283635"/>
    <lineage>
        <taxon>Bacteria</taxon>
        <taxon>Pseudomonadati</taxon>
        <taxon>Pseudomonadota</taxon>
        <taxon>Gammaproteobacteria</taxon>
        <taxon>Cellvibrionales</taxon>
        <taxon>Halieaceae</taxon>
        <taxon>Seongchinamella</taxon>
    </lineage>
</organism>
<protein>
    <submittedName>
        <fullName evidence="6">MFS transporter</fullName>
    </submittedName>
</protein>
<dbReference type="Gene3D" id="1.20.1250.20">
    <property type="entry name" value="MFS general substrate transporter like domains"/>
    <property type="match status" value="2"/>
</dbReference>
<feature type="transmembrane region" description="Helical" evidence="4">
    <location>
        <begin position="144"/>
        <end position="165"/>
    </location>
</feature>
<evidence type="ECO:0000256" key="4">
    <source>
        <dbReference type="SAM" id="Phobius"/>
    </source>
</evidence>
<feature type="transmembrane region" description="Helical" evidence="4">
    <location>
        <begin position="54"/>
        <end position="71"/>
    </location>
</feature>
<keyword evidence="3 4" id="KW-0472">Membrane</keyword>
<dbReference type="PROSITE" id="PS50850">
    <property type="entry name" value="MFS"/>
    <property type="match status" value="1"/>
</dbReference>
<evidence type="ECO:0000256" key="3">
    <source>
        <dbReference type="ARBA" id="ARBA00023136"/>
    </source>
</evidence>
<feature type="domain" description="Major facilitator superfamily (MFS) profile" evidence="5">
    <location>
        <begin position="13"/>
        <end position="421"/>
    </location>
</feature>
<dbReference type="EMBL" id="QRAN01000003">
    <property type="protein sequence ID" value="RLQ23079.1"/>
    <property type="molecule type" value="Genomic_DNA"/>
</dbReference>
<feature type="transmembrane region" description="Helical" evidence="4">
    <location>
        <begin position="105"/>
        <end position="123"/>
    </location>
</feature>
<feature type="transmembrane region" description="Helical" evidence="4">
    <location>
        <begin position="394"/>
        <end position="417"/>
    </location>
</feature>